<dbReference type="SMART" id="SM00448">
    <property type="entry name" value="REC"/>
    <property type="match status" value="1"/>
</dbReference>
<sequence length="391" mass="44576">MKNQKILVIEDDDLVRKLLFHVLTSEHFLVSIAANGVEGLAKAKTEPFDLVICDVEMPDMNGYEVLSRLRAEERTATVPFVFLSARTSQEDVRYAMGMGADDYLFKPFTKKELMQAVNARFVKNSLFLEQEKKRLEELLEIRTEELKKINAELELRVAMRTAAVQKAYDELDYFIYRAAHDIRGPLTTLLGLMNLMELNTENVSTYLPLLIKHTNQTLRTLSKITGIQDIKKKVLDVTPIDLHKLWAKSLEKLKEIPNPNAEYVKVLIETKNYGGTFLSDEELLAQLICNLVDNGIRHRMQQSKKEDFVKIVLEIKDKHLLIKVADNGMGIGENIKHRIFDMFFRGSEFTSGSGMGLYIVNLIVEKLQGTITVESIANQGSEFKVVFPSCK</sequence>
<dbReference type="InterPro" id="IPR004358">
    <property type="entry name" value="Sig_transdc_His_kin-like_C"/>
</dbReference>
<protein>
    <recommendedName>
        <fullName evidence="2">histidine kinase</fullName>
        <ecNumber evidence="2">2.7.13.3</ecNumber>
    </recommendedName>
</protein>
<keyword evidence="8" id="KW-0808">Transferase</keyword>
<dbReference type="AlphaFoldDB" id="A0A1I2JP95"/>
<dbReference type="SUPFAM" id="SSF52172">
    <property type="entry name" value="CheY-like"/>
    <property type="match status" value="1"/>
</dbReference>
<dbReference type="RefSeq" id="WP_091549300.1">
    <property type="nucleotide sequence ID" value="NZ_FONY01000057.1"/>
</dbReference>
<evidence type="ECO:0000256" key="5">
    <source>
        <dbReference type="SAM" id="Coils"/>
    </source>
</evidence>
<evidence type="ECO:0000259" key="7">
    <source>
        <dbReference type="PROSITE" id="PS50110"/>
    </source>
</evidence>
<evidence type="ECO:0000256" key="4">
    <source>
        <dbReference type="PROSITE-ProRule" id="PRU00169"/>
    </source>
</evidence>
<dbReference type="Gene3D" id="3.30.565.10">
    <property type="entry name" value="Histidine kinase-like ATPase, C-terminal domain"/>
    <property type="match status" value="1"/>
</dbReference>
<dbReference type="Proteomes" id="UP000199513">
    <property type="component" value="Unassembled WGS sequence"/>
</dbReference>
<reference evidence="8 9" key="1">
    <citation type="submission" date="2016-10" db="EMBL/GenBank/DDBJ databases">
        <authorList>
            <person name="de Groot N.N."/>
        </authorList>
    </citation>
    <scope>NUCLEOTIDE SEQUENCE [LARGE SCALE GENOMIC DNA]</scope>
    <source>
        <strain>GEY</strain>
        <strain evidence="9">DSM 9560</strain>
    </source>
</reference>
<comment type="catalytic activity">
    <reaction evidence="1">
        <text>ATP + protein L-histidine = ADP + protein N-phospho-L-histidine.</text>
        <dbReference type="EC" id="2.7.13.3"/>
    </reaction>
</comment>
<dbReference type="SMART" id="SM00387">
    <property type="entry name" value="HATPase_c"/>
    <property type="match status" value="1"/>
</dbReference>
<keyword evidence="3 4" id="KW-0597">Phosphoprotein</keyword>
<evidence type="ECO:0000256" key="3">
    <source>
        <dbReference type="ARBA" id="ARBA00022553"/>
    </source>
</evidence>
<dbReference type="InterPro" id="IPR036890">
    <property type="entry name" value="HATPase_C_sf"/>
</dbReference>
<accession>A0A1I2JP95</accession>
<dbReference type="InterPro" id="IPR011006">
    <property type="entry name" value="CheY-like_superfamily"/>
</dbReference>
<proteinExistence type="predicted"/>
<dbReference type="SUPFAM" id="SSF55874">
    <property type="entry name" value="ATPase domain of HSP90 chaperone/DNA topoisomerase II/histidine kinase"/>
    <property type="match status" value="1"/>
</dbReference>
<evidence type="ECO:0000313" key="9">
    <source>
        <dbReference type="Proteomes" id="UP000199513"/>
    </source>
</evidence>
<dbReference type="Pfam" id="PF02518">
    <property type="entry name" value="HATPase_c"/>
    <property type="match status" value="1"/>
</dbReference>
<dbReference type="PANTHER" id="PTHR43547">
    <property type="entry name" value="TWO-COMPONENT HISTIDINE KINASE"/>
    <property type="match status" value="1"/>
</dbReference>
<evidence type="ECO:0000313" key="8">
    <source>
        <dbReference type="EMBL" id="SFF55753.1"/>
    </source>
</evidence>
<dbReference type="PROSITE" id="PS50110">
    <property type="entry name" value="RESPONSE_REGULATORY"/>
    <property type="match status" value="1"/>
</dbReference>
<name>A0A1I2JP95_9BACT</name>
<dbReference type="Gene3D" id="3.40.50.2300">
    <property type="match status" value="1"/>
</dbReference>
<feature type="modified residue" description="4-aspartylphosphate" evidence="4">
    <location>
        <position position="54"/>
    </location>
</feature>
<dbReference type="PROSITE" id="PS50109">
    <property type="entry name" value="HIS_KIN"/>
    <property type="match status" value="1"/>
</dbReference>
<keyword evidence="8" id="KW-0418">Kinase</keyword>
<evidence type="ECO:0000256" key="1">
    <source>
        <dbReference type="ARBA" id="ARBA00000085"/>
    </source>
</evidence>
<feature type="coiled-coil region" evidence="5">
    <location>
        <begin position="125"/>
        <end position="156"/>
    </location>
</feature>
<dbReference type="PRINTS" id="PR00344">
    <property type="entry name" value="BCTRLSENSOR"/>
</dbReference>
<organism evidence="8 9">
    <name type="scientific">Thermoflexibacter ruber</name>
    <dbReference type="NCBI Taxonomy" id="1003"/>
    <lineage>
        <taxon>Bacteria</taxon>
        <taxon>Pseudomonadati</taxon>
        <taxon>Bacteroidota</taxon>
        <taxon>Cytophagia</taxon>
        <taxon>Cytophagales</taxon>
        <taxon>Thermoflexibacteraceae</taxon>
        <taxon>Thermoflexibacter</taxon>
    </lineage>
</organism>
<keyword evidence="5" id="KW-0175">Coiled coil</keyword>
<dbReference type="PANTHER" id="PTHR43547:SF2">
    <property type="entry name" value="HYBRID SIGNAL TRANSDUCTION HISTIDINE KINASE C"/>
    <property type="match status" value="1"/>
</dbReference>
<evidence type="ECO:0000256" key="2">
    <source>
        <dbReference type="ARBA" id="ARBA00012438"/>
    </source>
</evidence>
<feature type="domain" description="Histidine kinase" evidence="6">
    <location>
        <begin position="177"/>
        <end position="391"/>
    </location>
</feature>
<dbReference type="OrthoDB" id="9781208at2"/>
<dbReference type="InterPro" id="IPR003594">
    <property type="entry name" value="HATPase_dom"/>
</dbReference>
<dbReference type="InterPro" id="IPR036097">
    <property type="entry name" value="HisK_dim/P_sf"/>
</dbReference>
<dbReference type="GO" id="GO:0000155">
    <property type="term" value="F:phosphorelay sensor kinase activity"/>
    <property type="evidence" value="ECO:0007669"/>
    <property type="project" value="InterPro"/>
</dbReference>
<dbReference type="CDD" id="cd17574">
    <property type="entry name" value="REC_OmpR"/>
    <property type="match status" value="1"/>
</dbReference>
<dbReference type="Pfam" id="PF00072">
    <property type="entry name" value="Response_reg"/>
    <property type="match status" value="1"/>
</dbReference>
<dbReference type="Gene3D" id="1.10.287.130">
    <property type="match status" value="1"/>
</dbReference>
<dbReference type="EMBL" id="FONY01000057">
    <property type="protein sequence ID" value="SFF55753.1"/>
    <property type="molecule type" value="Genomic_DNA"/>
</dbReference>
<gene>
    <name evidence="8" type="ORF">SAMN04488541_10573</name>
</gene>
<dbReference type="STRING" id="1003.SAMN04488541_10573"/>
<dbReference type="EC" id="2.7.13.3" evidence="2"/>
<dbReference type="InterPro" id="IPR001789">
    <property type="entry name" value="Sig_transdc_resp-reg_receiver"/>
</dbReference>
<feature type="domain" description="Response regulatory" evidence="7">
    <location>
        <begin position="5"/>
        <end position="121"/>
    </location>
</feature>
<keyword evidence="9" id="KW-1185">Reference proteome</keyword>
<dbReference type="SUPFAM" id="SSF47384">
    <property type="entry name" value="Homodimeric domain of signal transducing histidine kinase"/>
    <property type="match status" value="1"/>
</dbReference>
<evidence type="ECO:0000259" key="6">
    <source>
        <dbReference type="PROSITE" id="PS50109"/>
    </source>
</evidence>
<dbReference type="InterPro" id="IPR005467">
    <property type="entry name" value="His_kinase_dom"/>
</dbReference>